<evidence type="ECO:0000313" key="14">
    <source>
        <dbReference type="EMBL" id="MBY6217732.1"/>
    </source>
</evidence>
<evidence type="ECO:0000256" key="7">
    <source>
        <dbReference type="ARBA" id="ARBA00022777"/>
    </source>
</evidence>
<dbReference type="GO" id="GO:0005524">
    <property type="term" value="F:ATP binding"/>
    <property type="evidence" value="ECO:0007669"/>
    <property type="project" value="UniProtKB-UniRule"/>
</dbReference>
<dbReference type="GO" id="GO:0006233">
    <property type="term" value="P:dTDP biosynthetic process"/>
    <property type="evidence" value="ECO:0007669"/>
    <property type="project" value="InterPro"/>
</dbReference>
<evidence type="ECO:0000256" key="5">
    <source>
        <dbReference type="ARBA" id="ARBA00022727"/>
    </source>
</evidence>
<reference evidence="14" key="1">
    <citation type="submission" date="2021-06" db="EMBL/GenBank/DDBJ databases">
        <title>50 bacteria genomes isolated from Dapeng, Shenzhen, China.</title>
        <authorList>
            <person name="Zheng W."/>
            <person name="Yu S."/>
            <person name="Huang Y."/>
        </authorList>
    </citation>
    <scope>NUCLEOTIDE SEQUENCE</scope>
    <source>
        <strain evidence="14">DP4N28-2</strain>
    </source>
</reference>
<evidence type="ECO:0000313" key="15">
    <source>
        <dbReference type="Proteomes" id="UP000824927"/>
    </source>
</evidence>
<dbReference type="GO" id="GO:0004798">
    <property type="term" value="F:dTMP kinase activity"/>
    <property type="evidence" value="ECO:0007669"/>
    <property type="project" value="UniProtKB-UniRule"/>
</dbReference>
<dbReference type="PROSITE" id="PS01331">
    <property type="entry name" value="THYMIDYLATE_KINASE"/>
    <property type="match status" value="1"/>
</dbReference>
<evidence type="ECO:0000256" key="12">
    <source>
        <dbReference type="HAMAP-Rule" id="MF_00165"/>
    </source>
</evidence>
<comment type="caution">
    <text evidence="14">The sequence shown here is derived from an EMBL/GenBank/DDBJ whole genome shotgun (WGS) entry which is preliminary data.</text>
</comment>
<evidence type="ECO:0000256" key="9">
    <source>
        <dbReference type="ARBA" id="ARBA00029962"/>
    </source>
</evidence>
<comment type="similarity">
    <text evidence="1 12">Belongs to the thymidylate kinase family.</text>
</comment>
<dbReference type="FunFam" id="3.40.50.300:FF:000225">
    <property type="entry name" value="Thymidylate kinase"/>
    <property type="match status" value="1"/>
</dbReference>
<evidence type="ECO:0000256" key="3">
    <source>
        <dbReference type="ARBA" id="ARBA00017144"/>
    </source>
</evidence>
<gene>
    <name evidence="12 14" type="primary">tmk</name>
    <name evidence="14" type="ORF">KUV31_05185</name>
</gene>
<name>A0A9Q3XC67_9SPHN</name>
<dbReference type="InterPro" id="IPR039430">
    <property type="entry name" value="Thymidylate_kin-like_dom"/>
</dbReference>
<accession>A0A9Q3XC67</accession>
<organism evidence="14 15">
    <name type="scientific">Qipengyuania aquimaris</name>
    <dbReference type="NCBI Taxonomy" id="255984"/>
    <lineage>
        <taxon>Bacteria</taxon>
        <taxon>Pseudomonadati</taxon>
        <taxon>Pseudomonadota</taxon>
        <taxon>Alphaproteobacteria</taxon>
        <taxon>Sphingomonadales</taxon>
        <taxon>Erythrobacteraceae</taxon>
        <taxon>Qipengyuania</taxon>
    </lineage>
</organism>
<dbReference type="InterPro" id="IPR018095">
    <property type="entry name" value="Thymidylate_kin_CS"/>
</dbReference>
<evidence type="ECO:0000256" key="11">
    <source>
        <dbReference type="ARBA" id="ARBA00057735"/>
    </source>
</evidence>
<feature type="binding site" evidence="12">
    <location>
        <begin position="11"/>
        <end position="18"/>
    </location>
    <ligand>
        <name>ATP</name>
        <dbReference type="ChEBI" id="CHEBI:30616"/>
    </ligand>
</feature>
<feature type="domain" description="Thymidylate kinase-like" evidence="13">
    <location>
        <begin position="9"/>
        <end position="199"/>
    </location>
</feature>
<evidence type="ECO:0000256" key="2">
    <source>
        <dbReference type="ARBA" id="ARBA00012980"/>
    </source>
</evidence>
<dbReference type="EC" id="2.7.4.9" evidence="2 12"/>
<keyword evidence="7 12" id="KW-0418">Kinase</keyword>
<evidence type="ECO:0000256" key="8">
    <source>
        <dbReference type="ARBA" id="ARBA00022840"/>
    </source>
</evidence>
<dbReference type="CDD" id="cd01672">
    <property type="entry name" value="TMPK"/>
    <property type="match status" value="1"/>
</dbReference>
<dbReference type="EMBL" id="JAHVKP010000001">
    <property type="protein sequence ID" value="MBY6217732.1"/>
    <property type="molecule type" value="Genomic_DNA"/>
</dbReference>
<proteinExistence type="inferred from homology"/>
<dbReference type="RefSeq" id="WP_222404766.1">
    <property type="nucleotide sequence ID" value="NZ_JAHVKP010000001.1"/>
</dbReference>
<dbReference type="Proteomes" id="UP000824927">
    <property type="component" value="Unassembled WGS sequence"/>
</dbReference>
<evidence type="ECO:0000259" key="13">
    <source>
        <dbReference type="Pfam" id="PF02223"/>
    </source>
</evidence>
<keyword evidence="4 12" id="KW-0808">Transferase</keyword>
<dbReference type="InterPro" id="IPR018094">
    <property type="entry name" value="Thymidylate_kinase"/>
</dbReference>
<dbReference type="AlphaFoldDB" id="A0A9Q3XC67"/>
<dbReference type="InterPro" id="IPR027417">
    <property type="entry name" value="P-loop_NTPase"/>
</dbReference>
<dbReference type="NCBIfam" id="TIGR00041">
    <property type="entry name" value="DTMP_kinase"/>
    <property type="match status" value="1"/>
</dbReference>
<keyword evidence="5 12" id="KW-0545">Nucleotide biosynthesis</keyword>
<dbReference type="PANTHER" id="PTHR10344">
    <property type="entry name" value="THYMIDYLATE KINASE"/>
    <property type="match status" value="1"/>
</dbReference>
<dbReference type="HAMAP" id="MF_00165">
    <property type="entry name" value="Thymidylate_kinase"/>
    <property type="match status" value="1"/>
</dbReference>
<dbReference type="PANTHER" id="PTHR10344:SF4">
    <property type="entry name" value="UMP-CMP KINASE 2, MITOCHONDRIAL"/>
    <property type="match status" value="1"/>
</dbReference>
<comment type="catalytic activity">
    <reaction evidence="10 12">
        <text>dTMP + ATP = dTDP + ADP</text>
        <dbReference type="Rhea" id="RHEA:13517"/>
        <dbReference type="ChEBI" id="CHEBI:30616"/>
        <dbReference type="ChEBI" id="CHEBI:58369"/>
        <dbReference type="ChEBI" id="CHEBI:63528"/>
        <dbReference type="ChEBI" id="CHEBI:456216"/>
        <dbReference type="EC" id="2.7.4.9"/>
    </reaction>
</comment>
<protein>
    <recommendedName>
        <fullName evidence="3 12">Thymidylate kinase</fullName>
        <ecNumber evidence="2 12">2.7.4.9</ecNumber>
    </recommendedName>
    <alternativeName>
        <fullName evidence="9 12">dTMP kinase</fullName>
    </alternativeName>
</protein>
<evidence type="ECO:0000256" key="10">
    <source>
        <dbReference type="ARBA" id="ARBA00048743"/>
    </source>
</evidence>
<keyword evidence="6 12" id="KW-0547">Nucleotide-binding</keyword>
<dbReference type="GO" id="GO:0006227">
    <property type="term" value="P:dUDP biosynthetic process"/>
    <property type="evidence" value="ECO:0007669"/>
    <property type="project" value="TreeGrafter"/>
</dbReference>
<sequence>MSKGKFIALEGGEGMGKSTQGRLLADALRDRGLSVELTREPGGTPGAEAIRNLLLHPPGEGWGPQAEALLFAAARSDHVARLITPAVERGAWVICDRFLDSSRAYQGIAGELGDEKVKQLHAIGSDGLLPDLTLVIEASGHDVSDRLRQRDGDTSDAIGGRDADYHARVNRAFSDFAKAEPERFALIDGNGTIEEVHTRVLEAVAPLLGEATK</sequence>
<evidence type="ECO:0000256" key="1">
    <source>
        <dbReference type="ARBA" id="ARBA00009776"/>
    </source>
</evidence>
<dbReference type="SUPFAM" id="SSF52540">
    <property type="entry name" value="P-loop containing nucleoside triphosphate hydrolases"/>
    <property type="match status" value="1"/>
</dbReference>
<dbReference type="GO" id="GO:0005829">
    <property type="term" value="C:cytosol"/>
    <property type="evidence" value="ECO:0007669"/>
    <property type="project" value="TreeGrafter"/>
</dbReference>
<comment type="function">
    <text evidence="11 12">Phosphorylation of dTMP to form dTDP in both de novo and salvage pathways of dTTP synthesis.</text>
</comment>
<evidence type="ECO:0000256" key="4">
    <source>
        <dbReference type="ARBA" id="ARBA00022679"/>
    </source>
</evidence>
<keyword evidence="8 12" id="KW-0067">ATP-binding</keyword>
<dbReference type="Gene3D" id="3.40.50.300">
    <property type="entry name" value="P-loop containing nucleotide triphosphate hydrolases"/>
    <property type="match status" value="1"/>
</dbReference>
<dbReference type="GO" id="GO:0006235">
    <property type="term" value="P:dTTP biosynthetic process"/>
    <property type="evidence" value="ECO:0007669"/>
    <property type="project" value="UniProtKB-UniRule"/>
</dbReference>
<evidence type="ECO:0000256" key="6">
    <source>
        <dbReference type="ARBA" id="ARBA00022741"/>
    </source>
</evidence>
<dbReference type="Pfam" id="PF02223">
    <property type="entry name" value="Thymidylate_kin"/>
    <property type="match status" value="1"/>
</dbReference>